<reference evidence="1" key="1">
    <citation type="submission" date="2024-09" db="EMBL/GenBank/DDBJ databases">
        <title>Black Yeasts Isolated from many extreme environments.</title>
        <authorList>
            <person name="Coleine C."/>
            <person name="Stajich J.E."/>
            <person name="Selbmann L."/>
        </authorList>
    </citation>
    <scope>NUCLEOTIDE SEQUENCE</scope>
    <source>
        <strain evidence="1">CCFEE 5737</strain>
    </source>
</reference>
<protein>
    <submittedName>
        <fullName evidence="1">Uncharacterized protein</fullName>
    </submittedName>
</protein>
<evidence type="ECO:0000313" key="2">
    <source>
        <dbReference type="Proteomes" id="UP001186974"/>
    </source>
</evidence>
<organism evidence="1 2">
    <name type="scientific">Coniosporium uncinatum</name>
    <dbReference type="NCBI Taxonomy" id="93489"/>
    <lineage>
        <taxon>Eukaryota</taxon>
        <taxon>Fungi</taxon>
        <taxon>Dikarya</taxon>
        <taxon>Ascomycota</taxon>
        <taxon>Pezizomycotina</taxon>
        <taxon>Dothideomycetes</taxon>
        <taxon>Dothideomycetes incertae sedis</taxon>
        <taxon>Coniosporium</taxon>
    </lineage>
</organism>
<keyword evidence="2" id="KW-1185">Reference proteome</keyword>
<comment type="caution">
    <text evidence="1">The sequence shown here is derived from an EMBL/GenBank/DDBJ whole genome shotgun (WGS) entry which is preliminary data.</text>
</comment>
<dbReference type="Proteomes" id="UP001186974">
    <property type="component" value="Unassembled WGS sequence"/>
</dbReference>
<dbReference type="EMBL" id="JAWDJW010001726">
    <property type="protein sequence ID" value="KAK3078642.1"/>
    <property type="molecule type" value="Genomic_DNA"/>
</dbReference>
<evidence type="ECO:0000313" key="1">
    <source>
        <dbReference type="EMBL" id="KAK3078642.1"/>
    </source>
</evidence>
<name>A0ACC3DPJ0_9PEZI</name>
<sequence>MTKVVNDQYLAGLWRSQMPSTLLWSAEPNGPSSNFRRQKLPFTGDEPLWIRPRPLRAPTWSWISVDSAIAFFFPVAKKQLDYIAVEVLEAHVEPVPSDAERLDGYLRVRCPLYPVKLIYDRTTDPPTQALRIGDFTLRHGVFLDESPEAVGVGERLHLMPIFYRDYHERGKPPTQVRALILRPTGRVRGEFERFGLFTDWGNQVLEILTRAWGKEEEIEFEERVGEGRYIITIV</sequence>
<proteinExistence type="predicted"/>
<gene>
    <name evidence="1" type="ORF">LTS18_006996</name>
</gene>
<accession>A0ACC3DPJ0</accession>